<reference evidence="10" key="2">
    <citation type="submission" date="2015-01" db="EMBL/GenBank/DDBJ databases">
        <title>Evolutionary Origins and Diversification of the Mycorrhizal Mutualists.</title>
        <authorList>
            <consortium name="DOE Joint Genome Institute"/>
            <consortium name="Mycorrhizal Genomics Consortium"/>
            <person name="Kohler A."/>
            <person name="Kuo A."/>
            <person name="Nagy L.G."/>
            <person name="Floudas D."/>
            <person name="Copeland A."/>
            <person name="Barry K.W."/>
            <person name="Cichocki N."/>
            <person name="Veneault-Fourrey C."/>
            <person name="LaButti K."/>
            <person name="Lindquist E.A."/>
            <person name="Lipzen A."/>
            <person name="Lundell T."/>
            <person name="Morin E."/>
            <person name="Murat C."/>
            <person name="Riley R."/>
            <person name="Ohm R."/>
            <person name="Sun H."/>
            <person name="Tunlid A."/>
            <person name="Henrissat B."/>
            <person name="Grigoriev I.V."/>
            <person name="Hibbett D.S."/>
            <person name="Martin F."/>
        </authorList>
    </citation>
    <scope>NUCLEOTIDE SEQUENCE [LARGE SCALE GENOMIC DNA]</scope>
    <source>
        <strain evidence="10">F 1598</strain>
    </source>
</reference>
<evidence type="ECO:0000256" key="8">
    <source>
        <dbReference type="SAM" id="Phobius"/>
    </source>
</evidence>
<feature type="transmembrane region" description="Helical" evidence="8">
    <location>
        <begin position="504"/>
        <end position="523"/>
    </location>
</feature>
<feature type="transmembrane region" description="Helical" evidence="8">
    <location>
        <begin position="159"/>
        <end position="183"/>
    </location>
</feature>
<dbReference type="GO" id="GO:0000324">
    <property type="term" value="C:fungal-type vacuole"/>
    <property type="evidence" value="ECO:0007669"/>
    <property type="project" value="TreeGrafter"/>
</dbReference>
<evidence type="ECO:0000256" key="6">
    <source>
        <dbReference type="ARBA" id="ARBA00023136"/>
    </source>
</evidence>
<feature type="region of interest" description="Disordered" evidence="7">
    <location>
        <begin position="577"/>
        <end position="596"/>
    </location>
</feature>
<dbReference type="GO" id="GO:0005886">
    <property type="term" value="C:plasma membrane"/>
    <property type="evidence" value="ECO:0007669"/>
    <property type="project" value="TreeGrafter"/>
</dbReference>
<dbReference type="HOGENOM" id="CLU_017959_7_0_1"/>
<evidence type="ECO:0000313" key="9">
    <source>
        <dbReference type="EMBL" id="KIM77298.1"/>
    </source>
</evidence>
<evidence type="ECO:0008006" key="11">
    <source>
        <dbReference type="Google" id="ProtNLM"/>
    </source>
</evidence>
<protein>
    <recommendedName>
        <fullName evidence="11">Xanthine/uracil permease</fullName>
    </recommendedName>
</protein>
<feature type="transmembrane region" description="Helical" evidence="8">
    <location>
        <begin position="448"/>
        <end position="467"/>
    </location>
</feature>
<dbReference type="GO" id="GO:0042907">
    <property type="term" value="F:xanthine transmembrane transporter activity"/>
    <property type="evidence" value="ECO:0007669"/>
    <property type="project" value="TreeGrafter"/>
</dbReference>
<evidence type="ECO:0000313" key="10">
    <source>
        <dbReference type="Proteomes" id="UP000054166"/>
    </source>
</evidence>
<feature type="transmembrane region" description="Helical" evidence="8">
    <location>
        <begin position="473"/>
        <end position="492"/>
    </location>
</feature>
<dbReference type="InterPro" id="IPR006043">
    <property type="entry name" value="NCS2"/>
</dbReference>
<gene>
    <name evidence="9" type="ORF">PILCRDRAFT_98608</name>
</gene>
<evidence type="ECO:0000256" key="1">
    <source>
        <dbReference type="ARBA" id="ARBA00004141"/>
    </source>
</evidence>
<feature type="transmembrane region" description="Helical" evidence="8">
    <location>
        <begin position="293"/>
        <end position="311"/>
    </location>
</feature>
<sequence length="596" mass="63312">MSRAASVGVTSDQPAPTTPPQTQSAFRTTATHLKTKITTRYCARLLSDRHGWFGDYDYAWLCMPTLPFSTRGTNGKVSNGPPFYALETELPLFLAITTGLQHALAMLAGLITPPIIFASSLNLDGDISAYMVSASLIGCGILSMVQISRIKLFRGYRLGTGLISVVGTSFATLSTADAIFAAMYSNGTCPTNSDGSRGPCPDAYGMVLGTSLICSFLEIFMSFVPPRILQRIFPPMVTGTVIVMIGASLIGSSGILNWGGGSNSCATRPTSGLFALCPTILAPRPLPWGSAEFIGLGFLSFVSIILTELFGSPFMKNISIFIGLAVGCIVAGAAGYIDGSSITTAPAITFLWVHTFKIRVYPPAILPMLAVYVSVAMEAIGDITASAEVSRVEVEGEDFDSRIQGGVLSDGIGGFVSALFTVTPLSIFAQNNGVIAITRCANRSAGRWCCVFLILFGILGKISGVFLAIPNPVLGGVTTFLFASVTISGIRVLSYISFTRRDRFVLAAAFSFGIGDLLVPGIFTHLFERVKNPNKGLEGLFDSITIVLSTPFLVSGIVAVILNQLLPQEAIEVVRDSEKDSDSVEVTDVEKQDHKD</sequence>
<organism evidence="9 10">
    <name type="scientific">Piloderma croceum (strain F 1598)</name>
    <dbReference type="NCBI Taxonomy" id="765440"/>
    <lineage>
        <taxon>Eukaryota</taxon>
        <taxon>Fungi</taxon>
        <taxon>Dikarya</taxon>
        <taxon>Basidiomycota</taxon>
        <taxon>Agaricomycotina</taxon>
        <taxon>Agaricomycetes</taxon>
        <taxon>Agaricomycetidae</taxon>
        <taxon>Atheliales</taxon>
        <taxon>Atheliaceae</taxon>
        <taxon>Piloderma</taxon>
    </lineage>
</organism>
<feature type="transmembrane region" description="Helical" evidence="8">
    <location>
        <begin position="203"/>
        <end position="224"/>
    </location>
</feature>
<feature type="transmembrane region" description="Helical" evidence="8">
    <location>
        <begin position="127"/>
        <end position="147"/>
    </location>
</feature>
<dbReference type="OrthoDB" id="1641903at2759"/>
<feature type="transmembrane region" description="Helical" evidence="8">
    <location>
        <begin position="318"/>
        <end position="337"/>
    </location>
</feature>
<comment type="subcellular location">
    <subcellularLocation>
        <location evidence="1">Membrane</location>
        <topology evidence="1">Multi-pass membrane protein</topology>
    </subcellularLocation>
</comment>
<keyword evidence="6 8" id="KW-0472">Membrane</keyword>
<dbReference type="STRING" id="765440.A0A0C3ATP5"/>
<feature type="transmembrane region" description="Helical" evidence="8">
    <location>
        <begin position="236"/>
        <end position="256"/>
    </location>
</feature>
<keyword evidence="10" id="KW-1185">Reference proteome</keyword>
<evidence type="ECO:0000256" key="5">
    <source>
        <dbReference type="ARBA" id="ARBA00022989"/>
    </source>
</evidence>
<evidence type="ECO:0000256" key="3">
    <source>
        <dbReference type="ARBA" id="ARBA00022448"/>
    </source>
</evidence>
<evidence type="ECO:0000256" key="7">
    <source>
        <dbReference type="SAM" id="MobiDB-lite"/>
    </source>
</evidence>
<dbReference type="PANTHER" id="PTHR42810:SF2">
    <property type="entry name" value="PURINE PERMEASE C1399.01C-RELATED"/>
    <property type="match status" value="1"/>
</dbReference>
<comment type="similarity">
    <text evidence="2">Belongs to the nucleobase:cation symporter-2 (NCS2) (TC 2.A.40) family.</text>
</comment>
<proteinExistence type="inferred from homology"/>
<dbReference type="PANTHER" id="PTHR42810">
    <property type="entry name" value="PURINE PERMEASE C1399.01C-RELATED"/>
    <property type="match status" value="1"/>
</dbReference>
<evidence type="ECO:0000256" key="2">
    <source>
        <dbReference type="ARBA" id="ARBA00008821"/>
    </source>
</evidence>
<feature type="transmembrane region" description="Helical" evidence="8">
    <location>
        <begin position="543"/>
        <end position="562"/>
    </location>
</feature>
<keyword evidence="4 8" id="KW-0812">Transmembrane</keyword>
<name>A0A0C3ATP5_PILCF</name>
<dbReference type="NCBIfam" id="TIGR00801">
    <property type="entry name" value="ncs2"/>
    <property type="match status" value="1"/>
</dbReference>
<dbReference type="Pfam" id="PF00860">
    <property type="entry name" value="Xan_ur_permease"/>
    <property type="match status" value="1"/>
</dbReference>
<evidence type="ECO:0000256" key="4">
    <source>
        <dbReference type="ARBA" id="ARBA00022692"/>
    </source>
</evidence>
<dbReference type="EMBL" id="KN833026">
    <property type="protein sequence ID" value="KIM77298.1"/>
    <property type="molecule type" value="Genomic_DNA"/>
</dbReference>
<dbReference type="Proteomes" id="UP000054166">
    <property type="component" value="Unassembled WGS sequence"/>
</dbReference>
<dbReference type="InterPro" id="IPR006042">
    <property type="entry name" value="Xan_ur_permease"/>
</dbReference>
<accession>A0A0C3ATP5</accession>
<reference evidence="9 10" key="1">
    <citation type="submission" date="2014-04" db="EMBL/GenBank/DDBJ databases">
        <authorList>
            <consortium name="DOE Joint Genome Institute"/>
            <person name="Kuo A."/>
            <person name="Tarkka M."/>
            <person name="Buscot F."/>
            <person name="Kohler A."/>
            <person name="Nagy L.G."/>
            <person name="Floudas D."/>
            <person name="Copeland A."/>
            <person name="Barry K.W."/>
            <person name="Cichocki N."/>
            <person name="Veneault-Fourrey C."/>
            <person name="LaButti K."/>
            <person name="Lindquist E.A."/>
            <person name="Lipzen A."/>
            <person name="Lundell T."/>
            <person name="Morin E."/>
            <person name="Murat C."/>
            <person name="Sun H."/>
            <person name="Tunlid A."/>
            <person name="Henrissat B."/>
            <person name="Grigoriev I.V."/>
            <person name="Hibbett D.S."/>
            <person name="Martin F."/>
            <person name="Nordberg H.P."/>
            <person name="Cantor M.N."/>
            <person name="Hua S.X."/>
        </authorList>
    </citation>
    <scope>NUCLEOTIDE SEQUENCE [LARGE SCALE GENOMIC DNA]</scope>
    <source>
        <strain evidence="9 10">F 1598</strain>
    </source>
</reference>
<dbReference type="InParanoid" id="A0A0C3ATP5"/>
<dbReference type="AlphaFoldDB" id="A0A0C3ATP5"/>
<dbReference type="PROSITE" id="PS01116">
    <property type="entry name" value="XANTH_URACIL_PERMASE"/>
    <property type="match status" value="1"/>
</dbReference>
<keyword evidence="3" id="KW-0813">Transport</keyword>
<keyword evidence="5 8" id="KW-1133">Transmembrane helix</keyword>
<feature type="region of interest" description="Disordered" evidence="7">
    <location>
        <begin position="1"/>
        <end position="26"/>
    </location>
</feature>
<dbReference type="FunCoup" id="A0A0C3ATP5">
    <property type="interactions" value="83"/>
</dbReference>